<keyword evidence="4" id="KW-1185">Reference proteome</keyword>
<dbReference type="GO" id="GO:0042372">
    <property type="term" value="P:phylloquinone biosynthetic process"/>
    <property type="evidence" value="ECO:0000318"/>
    <property type="project" value="GO_Central"/>
</dbReference>
<dbReference type="SMR" id="A0A3B6SHI1"/>
<dbReference type="SUPFAM" id="SSF54637">
    <property type="entry name" value="Thioesterase/thiol ester dehydrase-isomerase"/>
    <property type="match status" value="1"/>
</dbReference>
<dbReference type="InterPro" id="IPR029069">
    <property type="entry name" value="HotDog_dom_sf"/>
</dbReference>
<dbReference type="Proteomes" id="UP000019116">
    <property type="component" value="Chromosome 7B"/>
</dbReference>
<dbReference type="OrthoDB" id="286395at2759"/>
<dbReference type="PANTHER" id="PTHR43240:SF24">
    <property type="entry name" value="OS05G0137700 PROTEIN"/>
    <property type="match status" value="1"/>
</dbReference>
<dbReference type="GO" id="GO:0061522">
    <property type="term" value="F:1,4-dihydroxy-2-naphthoyl-CoA thioesterase activity"/>
    <property type="evidence" value="ECO:0000318"/>
    <property type="project" value="GO_Central"/>
</dbReference>
<dbReference type="InterPro" id="IPR006683">
    <property type="entry name" value="Thioestr_dom"/>
</dbReference>
<dbReference type="CDD" id="cd03443">
    <property type="entry name" value="PaaI_thioesterase"/>
    <property type="match status" value="1"/>
</dbReference>
<dbReference type="Gramene" id="TraesROB_scaffold_032582_01G000200.1">
    <property type="protein sequence ID" value="TraesROB_scaffold_032582_01G000200.1"/>
    <property type="gene ID" value="TraesROB_scaffold_032582_01G000200"/>
</dbReference>
<dbReference type="PaxDb" id="4565-Traes_1AS_188F596C7.2"/>
<dbReference type="PANTHER" id="PTHR43240">
    <property type="entry name" value="1,4-DIHYDROXY-2-NAPHTHOYL-COA THIOESTERASE 1"/>
    <property type="match status" value="1"/>
</dbReference>
<dbReference type="GO" id="GO:0005777">
    <property type="term" value="C:peroxisome"/>
    <property type="evidence" value="ECO:0000318"/>
    <property type="project" value="GO_Central"/>
</dbReference>
<dbReference type="Gramene" id="TraesJAG7B03G04075740.2">
    <property type="protein sequence ID" value="TraesJAG7B03G04075740.2"/>
    <property type="gene ID" value="TraesJAG7B03G04075740"/>
</dbReference>
<proteinExistence type="predicted"/>
<protein>
    <recommendedName>
        <fullName evidence="2">Thioesterase domain-containing protein</fullName>
    </recommendedName>
</protein>
<dbReference type="Gene3D" id="3.10.129.10">
    <property type="entry name" value="Hotdog Thioesterase"/>
    <property type="match status" value="1"/>
</dbReference>
<name>A0A3B6SHI1_WHEAT</name>
<dbReference type="STRING" id="4565.A0A3B6SHI1"/>
<dbReference type="Pfam" id="PF03061">
    <property type="entry name" value="4HBT"/>
    <property type="match status" value="1"/>
</dbReference>
<reference evidence="3" key="2">
    <citation type="submission" date="2018-10" db="UniProtKB">
        <authorList>
            <consortium name="EnsemblPlants"/>
        </authorList>
    </citation>
    <scope>IDENTIFICATION</scope>
</reference>
<feature type="transmembrane region" description="Helical" evidence="1">
    <location>
        <begin position="164"/>
        <end position="182"/>
    </location>
</feature>
<dbReference type="Gramene" id="TraesRN7B0100315700.1">
    <property type="protein sequence ID" value="TraesRN7B0100315700.1"/>
    <property type="gene ID" value="TraesRN7B0100315700"/>
</dbReference>
<evidence type="ECO:0000256" key="1">
    <source>
        <dbReference type="SAM" id="Phobius"/>
    </source>
</evidence>
<feature type="domain" description="Thioesterase" evidence="2">
    <location>
        <begin position="79"/>
        <end position="134"/>
    </location>
</feature>
<dbReference type="Gramene" id="TraesWEE_scaffold_000064_01G001300.1">
    <property type="protein sequence ID" value="TraesWEE_scaffold_000064_01G001300.1"/>
    <property type="gene ID" value="TraesWEE_scaffold_000064_01G001300"/>
</dbReference>
<dbReference type="AlphaFoldDB" id="A0A3B6SHI1"/>
<dbReference type="Gramene" id="TraesCS7B02G123800.1">
    <property type="protein sequence ID" value="TraesCS7B02G123800.1"/>
    <property type="gene ID" value="TraesCS7B02G123800"/>
</dbReference>
<dbReference type="Gramene" id="TraesCAD_scaffold_018749_01G000200.1">
    <property type="protein sequence ID" value="TraesCAD_scaffold_018749_01G000200.1"/>
    <property type="gene ID" value="TraesCAD_scaffold_018749_01G000200"/>
</dbReference>
<accession>A0A3B6SHI1</accession>
<sequence length="184" mass="20665">MHTHPRPTHAHTTTLDPISPVFLDPLSPSHAAARFRQTPRKATPRHWWWCTARRPQRRRAAVAAGTATSAWSGWSQPFKILNGGISALMAESTASIGGYMASGYRRVAGVQLYINHLKPARLGDRIEAKVNPIRYLHPDAYLDKDQLLDAVHWIWQAVRLACGLLWGTVPLVGAFWIALVTWKY</sequence>
<keyword evidence="1" id="KW-0812">Transmembrane</keyword>
<keyword evidence="1" id="KW-0472">Membrane</keyword>
<dbReference type="Gramene" id="TraesCS7B03G0321000.1">
    <property type="protein sequence ID" value="TraesCS7B03G0321000.1.CDS"/>
    <property type="gene ID" value="TraesCS7B03G0321000"/>
</dbReference>
<organism evidence="3">
    <name type="scientific">Triticum aestivum</name>
    <name type="common">Wheat</name>
    <dbReference type="NCBI Taxonomy" id="4565"/>
    <lineage>
        <taxon>Eukaryota</taxon>
        <taxon>Viridiplantae</taxon>
        <taxon>Streptophyta</taxon>
        <taxon>Embryophyta</taxon>
        <taxon>Tracheophyta</taxon>
        <taxon>Spermatophyta</taxon>
        <taxon>Magnoliopsida</taxon>
        <taxon>Liliopsida</taxon>
        <taxon>Poales</taxon>
        <taxon>Poaceae</taxon>
        <taxon>BOP clade</taxon>
        <taxon>Pooideae</taxon>
        <taxon>Triticodae</taxon>
        <taxon>Triticeae</taxon>
        <taxon>Triticinae</taxon>
        <taxon>Triticum</taxon>
    </lineage>
</organism>
<evidence type="ECO:0000313" key="3">
    <source>
        <dbReference type="EnsemblPlants" id="TraesCS7B02G123800.1"/>
    </source>
</evidence>
<reference evidence="3" key="1">
    <citation type="submission" date="2018-08" db="EMBL/GenBank/DDBJ databases">
        <authorList>
            <person name="Rossello M."/>
        </authorList>
    </citation>
    <scope>NUCLEOTIDE SEQUENCE [LARGE SCALE GENOMIC DNA]</scope>
    <source>
        <strain evidence="3">cv. Chinese Spring</strain>
    </source>
</reference>
<keyword evidence="1" id="KW-1133">Transmembrane helix</keyword>
<dbReference type="EnsemblPlants" id="TraesCS7B02G123800.1">
    <property type="protein sequence ID" value="TraesCS7B02G123800.1"/>
    <property type="gene ID" value="TraesCS7B02G123800"/>
</dbReference>
<evidence type="ECO:0000313" key="4">
    <source>
        <dbReference type="Proteomes" id="UP000019116"/>
    </source>
</evidence>
<evidence type="ECO:0000259" key="2">
    <source>
        <dbReference type="Pfam" id="PF03061"/>
    </source>
</evidence>